<dbReference type="InterPro" id="IPR036291">
    <property type="entry name" value="NAD(P)-bd_dom_sf"/>
</dbReference>
<evidence type="ECO:0000313" key="4">
    <source>
        <dbReference type="Proteomes" id="UP001166286"/>
    </source>
</evidence>
<dbReference type="SUPFAM" id="SSF51735">
    <property type="entry name" value="NAD(P)-binding Rossmann-fold domains"/>
    <property type="match status" value="1"/>
</dbReference>
<sequence>MPPQGPIFIIGSGPMIGSHVARLFAEHGFEHLALFSRSTSNLSRDASFVTSAVPSASVHTYEADVTDHGGLSAALEKAVSEISVPEVVLYNAARINFGMFGQYSSEDIVEDFKIPNLGLYTTASKLLPHLQALAKSHPDAHPALFVTSGAIIHQPFAPVFSLSMAKAAQANMTKLLAEENKDIVHVALVTVSGQVSMEEKEANPPNVASKFWELYEQRRGSWDFEIKCGW</sequence>
<evidence type="ECO:0000313" key="3">
    <source>
        <dbReference type="EMBL" id="KAK0511360.1"/>
    </source>
</evidence>
<evidence type="ECO:0008006" key="5">
    <source>
        <dbReference type="Google" id="ProtNLM"/>
    </source>
</evidence>
<dbReference type="Pfam" id="PF00106">
    <property type="entry name" value="adh_short"/>
    <property type="match status" value="1"/>
</dbReference>
<proteinExistence type="inferred from homology"/>
<accession>A0AA39QY76</accession>
<reference evidence="3" key="1">
    <citation type="submission" date="2023-03" db="EMBL/GenBank/DDBJ databases">
        <title>Complete genome of Cladonia borealis.</title>
        <authorList>
            <person name="Park H."/>
        </authorList>
    </citation>
    <scope>NUCLEOTIDE SEQUENCE</scope>
    <source>
        <strain evidence="3">ANT050790</strain>
    </source>
</reference>
<evidence type="ECO:0000256" key="2">
    <source>
        <dbReference type="ARBA" id="ARBA00023002"/>
    </source>
</evidence>
<keyword evidence="4" id="KW-1185">Reference proteome</keyword>
<evidence type="ECO:0000256" key="1">
    <source>
        <dbReference type="ARBA" id="ARBA00006484"/>
    </source>
</evidence>
<dbReference type="PANTHER" id="PTHR43669:SF3">
    <property type="entry name" value="ALCOHOL DEHYDROGENASE, PUTATIVE (AFU_ORTHOLOGUE AFUA_3G03445)-RELATED"/>
    <property type="match status" value="1"/>
</dbReference>
<comment type="similarity">
    <text evidence="1">Belongs to the short-chain dehydrogenases/reductases (SDR) family.</text>
</comment>
<dbReference type="AlphaFoldDB" id="A0AA39QY76"/>
<dbReference type="Proteomes" id="UP001166286">
    <property type="component" value="Unassembled WGS sequence"/>
</dbReference>
<dbReference type="Gene3D" id="3.40.50.720">
    <property type="entry name" value="NAD(P)-binding Rossmann-like Domain"/>
    <property type="match status" value="1"/>
</dbReference>
<protein>
    <recommendedName>
        <fullName evidence="5">NAD(P)-binding protein</fullName>
    </recommendedName>
</protein>
<gene>
    <name evidence="3" type="ORF">JMJ35_005933</name>
</gene>
<organism evidence="3 4">
    <name type="scientific">Cladonia borealis</name>
    <dbReference type="NCBI Taxonomy" id="184061"/>
    <lineage>
        <taxon>Eukaryota</taxon>
        <taxon>Fungi</taxon>
        <taxon>Dikarya</taxon>
        <taxon>Ascomycota</taxon>
        <taxon>Pezizomycotina</taxon>
        <taxon>Lecanoromycetes</taxon>
        <taxon>OSLEUM clade</taxon>
        <taxon>Lecanoromycetidae</taxon>
        <taxon>Lecanorales</taxon>
        <taxon>Lecanorineae</taxon>
        <taxon>Cladoniaceae</taxon>
        <taxon>Cladonia</taxon>
    </lineage>
</organism>
<comment type="caution">
    <text evidence="3">The sequence shown here is derived from an EMBL/GenBank/DDBJ whole genome shotgun (WGS) entry which is preliminary data.</text>
</comment>
<keyword evidence="2" id="KW-0560">Oxidoreductase</keyword>
<dbReference type="GO" id="GO:0016491">
    <property type="term" value="F:oxidoreductase activity"/>
    <property type="evidence" value="ECO:0007669"/>
    <property type="project" value="UniProtKB-KW"/>
</dbReference>
<name>A0AA39QY76_9LECA</name>
<dbReference type="EMBL" id="JAFEKC020000013">
    <property type="protein sequence ID" value="KAK0511360.1"/>
    <property type="molecule type" value="Genomic_DNA"/>
</dbReference>
<dbReference type="PANTHER" id="PTHR43669">
    <property type="entry name" value="5-KETO-D-GLUCONATE 5-REDUCTASE"/>
    <property type="match status" value="1"/>
</dbReference>
<dbReference type="InterPro" id="IPR002347">
    <property type="entry name" value="SDR_fam"/>
</dbReference>